<protein>
    <submittedName>
        <fullName evidence="3 4">Myelin basic protein</fullName>
    </submittedName>
</protein>
<feature type="region of interest" description="Disordered" evidence="1">
    <location>
        <begin position="1"/>
        <end position="76"/>
    </location>
</feature>
<proteinExistence type="predicted"/>
<organism evidence="2 3">
    <name type="scientific">Macrostomum lignano</name>
    <dbReference type="NCBI Taxonomy" id="282301"/>
    <lineage>
        <taxon>Eukaryota</taxon>
        <taxon>Metazoa</taxon>
        <taxon>Spiralia</taxon>
        <taxon>Lophotrochozoa</taxon>
        <taxon>Platyhelminthes</taxon>
        <taxon>Rhabditophora</taxon>
        <taxon>Macrostomorpha</taxon>
        <taxon>Macrostomida</taxon>
        <taxon>Macrostomidae</taxon>
        <taxon>Macrostomum</taxon>
    </lineage>
</organism>
<evidence type="ECO:0000313" key="3">
    <source>
        <dbReference type="WBParaSite" id="maker-uti_cns_0000928-snap-gene-0.14-mRNA-1"/>
    </source>
</evidence>
<dbReference type="AlphaFoldDB" id="A0A1I8G6I4"/>
<feature type="compositionally biased region" description="Low complexity" evidence="1">
    <location>
        <begin position="22"/>
        <end position="57"/>
    </location>
</feature>
<keyword evidence="2" id="KW-1185">Reference proteome</keyword>
<accession>A0A1I8G6I4</accession>
<name>A0A1I8G6I4_9PLAT</name>
<evidence type="ECO:0000313" key="2">
    <source>
        <dbReference type="Proteomes" id="UP000095280"/>
    </source>
</evidence>
<feature type="compositionally biased region" description="Basic and acidic residues" evidence="1">
    <location>
        <begin position="1"/>
        <end position="17"/>
    </location>
</feature>
<dbReference type="Proteomes" id="UP000095280">
    <property type="component" value="Unplaced"/>
</dbReference>
<evidence type="ECO:0000256" key="1">
    <source>
        <dbReference type="SAM" id="MobiDB-lite"/>
    </source>
</evidence>
<sequence>ISPETARRLRPGDRSRSAGDVIASGGSAIQGGSLHQAAPGAVATSSTGAASPATALSGRGGRRRKSSPRTAVKETFRKMFLSRRKVSDSRLDSSWGDL</sequence>
<dbReference type="WBParaSite" id="maker-uti_cns_0000928-snap-gene-0.14-mRNA-1">
    <property type="protein sequence ID" value="maker-uti_cns_0000928-snap-gene-0.14-mRNA-1"/>
    <property type="gene ID" value="maker-uti_cns_0000928-snap-gene-0.14"/>
</dbReference>
<dbReference type="WBParaSite" id="maker-uti_cns_0002216-snap-gene-0.7-mRNA-1">
    <property type="protein sequence ID" value="maker-uti_cns_0002216-snap-gene-0.7-mRNA-1"/>
    <property type="gene ID" value="maker-uti_cns_0002216-snap-gene-0.7"/>
</dbReference>
<evidence type="ECO:0000313" key="4">
    <source>
        <dbReference type="WBParaSite" id="maker-uti_cns_0002216-snap-gene-0.7-mRNA-1"/>
    </source>
</evidence>
<reference evidence="3 4" key="1">
    <citation type="submission" date="2016-11" db="UniProtKB">
        <authorList>
            <consortium name="WormBaseParasite"/>
        </authorList>
    </citation>
    <scope>IDENTIFICATION</scope>
</reference>